<keyword evidence="11" id="KW-0479">Metal-binding</keyword>
<evidence type="ECO:0000256" key="11">
    <source>
        <dbReference type="PIRSR" id="PIRSR607992-2"/>
    </source>
</evidence>
<evidence type="ECO:0000256" key="12">
    <source>
        <dbReference type="RuleBase" id="RU364031"/>
    </source>
</evidence>
<evidence type="ECO:0000256" key="10">
    <source>
        <dbReference type="PIRSR" id="PIRSR607992-1"/>
    </source>
</evidence>
<evidence type="ECO:0000256" key="8">
    <source>
        <dbReference type="ARBA" id="ARBA00023128"/>
    </source>
</evidence>
<dbReference type="GO" id="GO:0098796">
    <property type="term" value="C:membrane protein complex"/>
    <property type="evidence" value="ECO:0007669"/>
    <property type="project" value="UniProtKB-ARBA"/>
</dbReference>
<evidence type="ECO:0000256" key="1">
    <source>
        <dbReference type="ARBA" id="ARBA00004448"/>
    </source>
</evidence>
<dbReference type="PANTHER" id="PTHR13337">
    <property type="entry name" value="SUCCINATE DEHYDROGENASE"/>
    <property type="match status" value="1"/>
</dbReference>
<dbReference type="AlphaFoldDB" id="A0A5M9JZZ7"/>
<dbReference type="SUPFAM" id="SSF81343">
    <property type="entry name" value="Fumarate reductase respiratory complex transmembrane subunits"/>
    <property type="match status" value="1"/>
</dbReference>
<keyword evidence="9 12" id="KW-0472">Membrane</keyword>
<keyword evidence="3" id="KW-0813">Transport</keyword>
<proteinExistence type="inferred from homology"/>
<dbReference type="VEuPathDB" id="FungiDB:MFRU_002g02850"/>
<dbReference type="EMBL" id="VICG01000002">
    <property type="protein sequence ID" value="KAA8575118.1"/>
    <property type="molecule type" value="Genomic_DNA"/>
</dbReference>
<dbReference type="Proteomes" id="UP000322873">
    <property type="component" value="Unassembled WGS sequence"/>
</dbReference>
<accession>A0A5M9JZZ7</accession>
<dbReference type="FunFam" id="1.20.1300.10:FF:000007">
    <property type="entry name" value="Succinate dehydrogenase [ubiquinone] cytochrome b small subunit"/>
    <property type="match status" value="1"/>
</dbReference>
<evidence type="ECO:0000256" key="3">
    <source>
        <dbReference type="ARBA" id="ARBA00022448"/>
    </source>
</evidence>
<protein>
    <recommendedName>
        <fullName evidence="12">Succinate dehydrogenase [ubiquinone] cytochrome b small subunit</fullName>
    </recommendedName>
</protein>
<keyword evidence="7" id="KW-1133">Transmembrane helix</keyword>
<dbReference type="GO" id="GO:0006099">
    <property type="term" value="P:tricarboxylic acid cycle"/>
    <property type="evidence" value="ECO:0007669"/>
    <property type="project" value="TreeGrafter"/>
</dbReference>
<evidence type="ECO:0000256" key="7">
    <source>
        <dbReference type="ARBA" id="ARBA00022989"/>
    </source>
</evidence>
<dbReference type="InterPro" id="IPR034804">
    <property type="entry name" value="SQR/QFR_C/D"/>
</dbReference>
<dbReference type="GO" id="GO:0006121">
    <property type="term" value="P:mitochondrial electron transport, succinate to ubiquinone"/>
    <property type="evidence" value="ECO:0007669"/>
    <property type="project" value="TreeGrafter"/>
</dbReference>
<dbReference type="CDD" id="cd03496">
    <property type="entry name" value="SQR_TypeC_CybS"/>
    <property type="match status" value="1"/>
</dbReference>
<evidence type="ECO:0000313" key="13">
    <source>
        <dbReference type="EMBL" id="KAA8575118.1"/>
    </source>
</evidence>
<dbReference type="Pfam" id="PF05328">
    <property type="entry name" value="CybS"/>
    <property type="match status" value="1"/>
</dbReference>
<keyword evidence="6 12" id="KW-0809">Transit peptide</keyword>
<name>A0A5M9JZZ7_MONFR</name>
<comment type="caution">
    <text evidence="13">The sequence shown here is derived from an EMBL/GenBank/DDBJ whole genome shotgun (WGS) entry which is preliminary data.</text>
</comment>
<evidence type="ECO:0000256" key="4">
    <source>
        <dbReference type="ARBA" id="ARBA00022692"/>
    </source>
</evidence>
<dbReference type="InterPro" id="IPR007992">
    <property type="entry name" value="CybS"/>
</dbReference>
<feature type="binding site" evidence="10">
    <location>
        <position position="162"/>
    </location>
    <ligand>
        <name>a ubiquinone</name>
        <dbReference type="ChEBI" id="CHEBI:16389"/>
        <note>ligand shared with IP/SDHB</note>
    </ligand>
</feature>
<evidence type="ECO:0000256" key="6">
    <source>
        <dbReference type="ARBA" id="ARBA00022946"/>
    </source>
</evidence>
<dbReference type="Gene3D" id="1.20.1300.10">
    <property type="entry name" value="Fumarate reductase/succinate dehydrogenase, transmembrane subunit"/>
    <property type="match status" value="1"/>
</dbReference>
<dbReference type="GO" id="GO:0020037">
    <property type="term" value="F:heme binding"/>
    <property type="evidence" value="ECO:0007669"/>
    <property type="project" value="TreeGrafter"/>
</dbReference>
<feature type="binding site" description="axial binding residue" evidence="11">
    <location>
        <position position="150"/>
    </location>
    <ligand>
        <name>heme b</name>
        <dbReference type="ChEBI" id="CHEBI:60344"/>
        <note>ligand shared with SDHC</note>
    </ligand>
    <ligandPart>
        <name>Fe</name>
        <dbReference type="ChEBI" id="CHEBI:18248"/>
    </ligandPart>
</feature>
<comment type="subcellular location">
    <subcellularLocation>
        <location evidence="1 12">Mitochondrion inner membrane</location>
        <topology evidence="1 12">Multi-pass membrane protein</topology>
    </subcellularLocation>
</comment>
<dbReference type="GO" id="GO:0046872">
    <property type="term" value="F:metal ion binding"/>
    <property type="evidence" value="ECO:0007669"/>
    <property type="project" value="UniProtKB-KW"/>
</dbReference>
<sequence length="210" mass="22819">MASFIKPSMLRQTCLAASKRNFSTKVSSSFPAINKSAGRSAFVRDALPGSMRVAAFHASGRQSILPPLPREFSAIDCILFLVANNITEHIDGTSNDAAPVPKPSPSHGSYHWTFERLIAVGIIPLTVAPFVSGSLNPATDALLCAAILIHSHIGFESCIIDYIPQKRLPKTRTLFWWGLRGATVLVGVGLYEFETNDVGVTEGIKRIWRA</sequence>
<evidence type="ECO:0000256" key="2">
    <source>
        <dbReference type="ARBA" id="ARBA00007294"/>
    </source>
</evidence>
<organism evidence="13 14">
    <name type="scientific">Monilinia fructicola</name>
    <name type="common">Brown rot fungus</name>
    <name type="synonym">Ciboria fructicola</name>
    <dbReference type="NCBI Taxonomy" id="38448"/>
    <lineage>
        <taxon>Eukaryota</taxon>
        <taxon>Fungi</taxon>
        <taxon>Dikarya</taxon>
        <taxon>Ascomycota</taxon>
        <taxon>Pezizomycotina</taxon>
        <taxon>Leotiomycetes</taxon>
        <taxon>Helotiales</taxon>
        <taxon>Sclerotiniaceae</taxon>
        <taxon>Monilinia</taxon>
    </lineage>
</organism>
<keyword evidence="4" id="KW-0812">Transmembrane</keyword>
<gene>
    <name evidence="13" type="ORF">EYC84_004330</name>
</gene>
<comment type="similarity">
    <text evidence="2 12">Belongs to the CybS family.</text>
</comment>
<evidence type="ECO:0000256" key="5">
    <source>
        <dbReference type="ARBA" id="ARBA00022792"/>
    </source>
</evidence>
<keyword evidence="11" id="KW-0408">Iron</keyword>
<keyword evidence="5 12" id="KW-0999">Mitochondrion inner membrane</keyword>
<dbReference type="PANTHER" id="PTHR13337:SF2">
    <property type="entry name" value="SUCCINATE DEHYDROGENASE [UBIQUINONE] CYTOCHROME B SMALL SUBUNIT, MITOCHONDRIAL"/>
    <property type="match status" value="1"/>
</dbReference>
<dbReference type="GO" id="GO:0048039">
    <property type="term" value="F:ubiquinone binding"/>
    <property type="evidence" value="ECO:0007669"/>
    <property type="project" value="TreeGrafter"/>
</dbReference>
<evidence type="ECO:0000313" key="14">
    <source>
        <dbReference type="Proteomes" id="UP000322873"/>
    </source>
</evidence>
<dbReference type="GO" id="GO:0005743">
    <property type="term" value="C:mitochondrial inner membrane"/>
    <property type="evidence" value="ECO:0007669"/>
    <property type="project" value="UniProtKB-SubCell"/>
</dbReference>
<evidence type="ECO:0000256" key="9">
    <source>
        <dbReference type="ARBA" id="ARBA00023136"/>
    </source>
</evidence>
<reference evidence="13 14" key="1">
    <citation type="submission" date="2019-06" db="EMBL/GenBank/DDBJ databases">
        <title>Genome Sequence of the Brown Rot Fungal Pathogen Monilinia fructicola.</title>
        <authorList>
            <person name="De Miccolis Angelini R.M."/>
            <person name="Landi L."/>
            <person name="Abate D."/>
            <person name="Pollastro S."/>
            <person name="Romanazzi G."/>
            <person name="Faretra F."/>
        </authorList>
    </citation>
    <scope>NUCLEOTIDE SEQUENCE [LARGE SCALE GENOMIC DNA]</scope>
    <source>
        <strain evidence="13 14">Mfrc123</strain>
    </source>
</reference>
<keyword evidence="14" id="KW-1185">Reference proteome</keyword>
<keyword evidence="8 12" id="KW-0496">Mitochondrion</keyword>